<name>A0AAV3QUJ1_LITER</name>
<dbReference type="GO" id="GO:0005634">
    <property type="term" value="C:nucleus"/>
    <property type="evidence" value="ECO:0007669"/>
    <property type="project" value="TreeGrafter"/>
</dbReference>
<reference evidence="6 7" key="1">
    <citation type="submission" date="2024-01" db="EMBL/GenBank/DDBJ databases">
        <title>The complete chloroplast genome sequence of Lithospermum erythrorhizon: insights into the phylogenetic relationship among Boraginaceae species and the maternal lineages of purple gromwells.</title>
        <authorList>
            <person name="Okada T."/>
            <person name="Watanabe K."/>
        </authorList>
    </citation>
    <scope>NUCLEOTIDE SEQUENCE [LARGE SCALE GENOMIC DNA]</scope>
</reference>
<evidence type="ECO:0000256" key="3">
    <source>
        <dbReference type="SAM" id="MobiDB-lite"/>
    </source>
</evidence>
<feature type="region of interest" description="Disordered" evidence="3">
    <location>
        <begin position="27"/>
        <end position="82"/>
    </location>
</feature>
<dbReference type="PROSITE" id="PS51184">
    <property type="entry name" value="JMJC"/>
    <property type="match status" value="1"/>
</dbReference>
<feature type="domain" description="JmjN" evidence="4">
    <location>
        <begin position="106"/>
        <end position="147"/>
    </location>
</feature>
<evidence type="ECO:0000256" key="1">
    <source>
        <dbReference type="ARBA" id="ARBA00022723"/>
    </source>
</evidence>
<dbReference type="Pfam" id="PF02375">
    <property type="entry name" value="JmjN"/>
    <property type="match status" value="1"/>
</dbReference>
<gene>
    <name evidence="6" type="ORF">LIER_21989</name>
</gene>
<keyword evidence="1" id="KW-0479">Metal-binding</keyword>
<dbReference type="EMBL" id="BAABME010005911">
    <property type="protein sequence ID" value="GAA0166946.1"/>
    <property type="molecule type" value="Genomic_DNA"/>
</dbReference>
<accession>A0AAV3QUJ1</accession>
<dbReference type="SMART" id="SM00545">
    <property type="entry name" value="JmjN"/>
    <property type="match status" value="1"/>
</dbReference>
<evidence type="ECO:0000259" key="4">
    <source>
        <dbReference type="PROSITE" id="PS51183"/>
    </source>
</evidence>
<feature type="compositionally biased region" description="Low complexity" evidence="3">
    <location>
        <begin position="27"/>
        <end position="39"/>
    </location>
</feature>
<dbReference type="PROSITE" id="PS51183">
    <property type="entry name" value="JMJN"/>
    <property type="match status" value="1"/>
</dbReference>
<dbReference type="SUPFAM" id="SSF51197">
    <property type="entry name" value="Clavaminate synthase-like"/>
    <property type="match status" value="1"/>
</dbReference>
<dbReference type="PANTHER" id="PTHR10694:SF33">
    <property type="entry name" value="LYSINE-SPECIFIC DEMETHYLASE 5"/>
    <property type="match status" value="1"/>
</dbReference>
<dbReference type="Pfam" id="PF02373">
    <property type="entry name" value="JmjC"/>
    <property type="match status" value="1"/>
</dbReference>
<dbReference type="InterPro" id="IPR003349">
    <property type="entry name" value="JmjN"/>
</dbReference>
<keyword evidence="7" id="KW-1185">Reference proteome</keyword>
<organism evidence="6 7">
    <name type="scientific">Lithospermum erythrorhizon</name>
    <name type="common">Purple gromwell</name>
    <name type="synonym">Lithospermum officinale var. erythrorhizon</name>
    <dbReference type="NCBI Taxonomy" id="34254"/>
    <lineage>
        <taxon>Eukaryota</taxon>
        <taxon>Viridiplantae</taxon>
        <taxon>Streptophyta</taxon>
        <taxon>Embryophyta</taxon>
        <taxon>Tracheophyta</taxon>
        <taxon>Spermatophyta</taxon>
        <taxon>Magnoliopsida</taxon>
        <taxon>eudicotyledons</taxon>
        <taxon>Gunneridae</taxon>
        <taxon>Pentapetalae</taxon>
        <taxon>asterids</taxon>
        <taxon>lamiids</taxon>
        <taxon>Boraginales</taxon>
        <taxon>Boraginaceae</taxon>
        <taxon>Boraginoideae</taxon>
        <taxon>Lithospermeae</taxon>
        <taxon>Lithospermum</taxon>
    </lineage>
</organism>
<proteinExistence type="predicted"/>
<feature type="compositionally biased region" description="Basic and acidic residues" evidence="3">
    <location>
        <begin position="55"/>
        <end position="72"/>
    </location>
</feature>
<dbReference type="GO" id="GO:0000785">
    <property type="term" value="C:chromatin"/>
    <property type="evidence" value="ECO:0007669"/>
    <property type="project" value="TreeGrafter"/>
</dbReference>
<dbReference type="GO" id="GO:0046872">
    <property type="term" value="F:metal ion binding"/>
    <property type="evidence" value="ECO:0007669"/>
    <property type="project" value="UniProtKB-KW"/>
</dbReference>
<evidence type="ECO:0000259" key="5">
    <source>
        <dbReference type="PROSITE" id="PS51184"/>
    </source>
</evidence>
<protein>
    <submittedName>
        <fullName evidence="6">Histone modifying enzyme</fullName>
    </submittedName>
</protein>
<feature type="domain" description="JmjC" evidence="5">
    <location>
        <begin position="245"/>
        <end position="417"/>
    </location>
</feature>
<dbReference type="PANTHER" id="PTHR10694">
    <property type="entry name" value="LYSINE-SPECIFIC DEMETHYLASE"/>
    <property type="match status" value="1"/>
</dbReference>
<dbReference type="GO" id="GO:0141052">
    <property type="term" value="F:histone H3 demethylase activity"/>
    <property type="evidence" value="ECO:0007669"/>
    <property type="project" value="UniProtKB-ARBA"/>
</dbReference>
<dbReference type="SMART" id="SM00558">
    <property type="entry name" value="JmjC"/>
    <property type="match status" value="1"/>
</dbReference>
<keyword evidence="2" id="KW-0408">Iron</keyword>
<dbReference type="Proteomes" id="UP001454036">
    <property type="component" value="Unassembled WGS sequence"/>
</dbReference>
<dbReference type="GO" id="GO:0010468">
    <property type="term" value="P:regulation of gene expression"/>
    <property type="evidence" value="ECO:0007669"/>
    <property type="project" value="TreeGrafter"/>
</dbReference>
<evidence type="ECO:0000256" key="2">
    <source>
        <dbReference type="ARBA" id="ARBA00023004"/>
    </source>
</evidence>
<sequence>MIWGSFHDHLVVFLRIAGKKSGDANKQAAATAKKQQAAENAKRRGAEAEAAANAKKREAEAAANAKKRELQSKKQMAAPGTTDISPTIANGYNVRDYDWLHSVKDCPVYKPSFAEFEDPFQYIQSIAKEASEYGICKIIPPFPPSKTANVILSTDFKFKTTVQPLQANNGQIVYEEGRMRTLAQFEVQANKFMAARYANSIMIPPRLLEIDFWHELLRIKQSQVEYGINIEGSGFSGLLDDALASSAWNLKTFSKLPKCLLRHVERPIKGVTEPMMYIGMLFGTFAWHVEDNYLYSINYHHCGAPKTWYGVPGKQATLLEEIAEKEIFNNQFQWEVTSQETNGANILAKKTTMFPPNMLQDHGVMVSRATQLCGEFIVTFPRAYHAGFSNGFNIGEAVNFAPYDWIDFGNLAARNYARSGISSIVSCDQIIFKECISFDRDTLTDAERELAIHFGISLSLHKVARSCLYQSPPQGFDTIQKDDNIVLCTNCGRDCFFSYVIHEDSSDPICLLHDWSRFKGCKLYLHQDIKEIENKQSELFKKDNQLVQQVQDALHDIAITTANKWLLKFMVNVVVSL</sequence>
<evidence type="ECO:0000313" key="6">
    <source>
        <dbReference type="EMBL" id="GAA0166946.1"/>
    </source>
</evidence>
<dbReference type="AlphaFoldDB" id="A0AAV3QUJ1"/>
<comment type="caution">
    <text evidence="6">The sequence shown here is derived from an EMBL/GenBank/DDBJ whole genome shotgun (WGS) entry which is preliminary data.</text>
</comment>
<evidence type="ECO:0000313" key="7">
    <source>
        <dbReference type="Proteomes" id="UP001454036"/>
    </source>
</evidence>
<dbReference type="InterPro" id="IPR003347">
    <property type="entry name" value="JmjC_dom"/>
</dbReference>
<dbReference type="Gene3D" id="2.60.120.650">
    <property type="entry name" value="Cupin"/>
    <property type="match status" value="1"/>
</dbReference>